<dbReference type="EMBL" id="BJYE01000008">
    <property type="protein sequence ID" value="GEN56482.1"/>
    <property type="molecule type" value="Genomic_DNA"/>
</dbReference>
<reference evidence="11 12" key="1">
    <citation type="submission" date="2019-07" db="EMBL/GenBank/DDBJ databases">
        <title>Whole genome shotgun sequence of Halolactibacillus alkaliphilus NBRC 103919.</title>
        <authorList>
            <person name="Hosoyama A."/>
            <person name="Uohara A."/>
            <person name="Ohji S."/>
            <person name="Ichikawa N."/>
        </authorList>
    </citation>
    <scope>NUCLEOTIDE SEQUENCE [LARGE SCALE GENOMIC DNA]</scope>
    <source>
        <strain evidence="11 12">NBRC 103919</strain>
    </source>
</reference>
<evidence type="ECO:0000256" key="3">
    <source>
        <dbReference type="ARBA" id="ARBA00023136"/>
    </source>
</evidence>
<dbReference type="InterPro" id="IPR004090">
    <property type="entry name" value="Chemotax_Me-accpt_rcpt"/>
</dbReference>
<dbReference type="InterPro" id="IPR004089">
    <property type="entry name" value="MCPsignal_dom"/>
</dbReference>
<dbReference type="SUPFAM" id="SSF58104">
    <property type="entry name" value="Methyl-accepting chemotaxis protein (MCP) signaling domain"/>
    <property type="match status" value="1"/>
</dbReference>
<dbReference type="PROSITE" id="PS50885">
    <property type="entry name" value="HAMP"/>
    <property type="match status" value="1"/>
</dbReference>
<dbReference type="GO" id="GO:0004888">
    <property type="term" value="F:transmembrane signaling receptor activity"/>
    <property type="evidence" value="ECO:0007669"/>
    <property type="project" value="InterPro"/>
</dbReference>
<protein>
    <recommendedName>
        <fullName evidence="13">Methyl-accepting chemotaxis protein</fullName>
    </recommendedName>
</protein>
<dbReference type="OrthoDB" id="107771at2"/>
<keyword evidence="7" id="KW-0175">Coiled coil</keyword>
<evidence type="ECO:0000256" key="5">
    <source>
        <dbReference type="ARBA" id="ARBA00029447"/>
    </source>
</evidence>
<dbReference type="SMART" id="SM00283">
    <property type="entry name" value="MA"/>
    <property type="match status" value="1"/>
</dbReference>
<evidence type="ECO:0000259" key="10">
    <source>
        <dbReference type="PROSITE" id="PS50885"/>
    </source>
</evidence>
<feature type="coiled-coil region" evidence="7">
    <location>
        <begin position="531"/>
        <end position="558"/>
    </location>
</feature>
<dbReference type="PANTHER" id="PTHR32089:SF112">
    <property type="entry name" value="LYSOZYME-LIKE PROTEIN-RELATED"/>
    <property type="match status" value="1"/>
</dbReference>
<accession>A0A511X0K5</accession>
<comment type="subcellular location">
    <subcellularLocation>
        <location evidence="1">Cell membrane</location>
    </subcellularLocation>
</comment>
<dbReference type="AlphaFoldDB" id="A0A511X0K5"/>
<keyword evidence="8" id="KW-1133">Transmembrane helix</keyword>
<dbReference type="InterPro" id="IPR003660">
    <property type="entry name" value="HAMP_dom"/>
</dbReference>
<keyword evidence="8" id="KW-0812">Transmembrane</keyword>
<feature type="domain" description="HAMP" evidence="10">
    <location>
        <begin position="205"/>
        <end position="259"/>
    </location>
</feature>
<feature type="domain" description="Methyl-accepting transducer" evidence="9">
    <location>
        <begin position="278"/>
        <end position="535"/>
    </location>
</feature>
<sequence>MKIQKLLKVSAAIVMIAIIASVFSLVMLNLAVSEEREASSTQLELERQATQLLRASDYLTDQAQSFVQFGEQQYFNNYWEEVNETKRREEAIERLEVLGVSEEHFQILSQAQAESNALIDVEEEAMALASAGDYDSARQLMFGDVYMQQKEKITSLTESFIEAIENEAASTTLAATEEAEIWMMVVYVSLITLVIVIIFTFLALGKKIKGLRIITDKLTELATSEGDLTSRVDVASKDEVGEIATSFNTFVDKVRRIVVDLAAVSETVAASSEELTATTDESNRAASDVARVMTEISDGAENQANDTTRGAEEIAQLGERIDTDIVLMKELNEATEQMNSQVQQGLAAVNALNKASKDNVKVSISVEEIILDTNESVTHIEKASGMILNIAEQTNLLALNAAIEAARAGESGKGFAVVADEIRKLAEESRTFTDQIMKVIQHLTEKTDRAVELMREARGIVDIQNKSVESTTTQFQQLNTIIESVKDRAIQLQESAHIMNQQKETVVEVISNLSAISEENAAGTEEVASTVEELNASIEDIANASESLAKQAEDIQAQINQFKY</sequence>
<keyword evidence="4 6" id="KW-0807">Transducer</keyword>
<dbReference type="PRINTS" id="PR00260">
    <property type="entry name" value="CHEMTRNSDUCR"/>
</dbReference>
<name>A0A511X0K5_9BACI</name>
<dbReference type="RefSeq" id="WP_089799059.1">
    <property type="nucleotide sequence ID" value="NZ_BJYE01000008.1"/>
</dbReference>
<dbReference type="PROSITE" id="PS50111">
    <property type="entry name" value="CHEMOTAXIS_TRANSDUC_2"/>
    <property type="match status" value="1"/>
</dbReference>
<comment type="similarity">
    <text evidence="5">Belongs to the methyl-accepting chemotaxis (MCP) protein family.</text>
</comment>
<dbReference type="Gene3D" id="1.10.287.950">
    <property type="entry name" value="Methyl-accepting chemotaxis protein"/>
    <property type="match status" value="1"/>
</dbReference>
<dbReference type="PANTHER" id="PTHR32089">
    <property type="entry name" value="METHYL-ACCEPTING CHEMOTAXIS PROTEIN MCPB"/>
    <property type="match status" value="1"/>
</dbReference>
<evidence type="ECO:0008006" key="13">
    <source>
        <dbReference type="Google" id="ProtNLM"/>
    </source>
</evidence>
<dbReference type="Pfam" id="PF00672">
    <property type="entry name" value="HAMP"/>
    <property type="match status" value="1"/>
</dbReference>
<evidence type="ECO:0000256" key="2">
    <source>
        <dbReference type="ARBA" id="ARBA00022475"/>
    </source>
</evidence>
<evidence type="ECO:0000256" key="8">
    <source>
        <dbReference type="SAM" id="Phobius"/>
    </source>
</evidence>
<keyword evidence="2" id="KW-1003">Cell membrane</keyword>
<evidence type="ECO:0000313" key="11">
    <source>
        <dbReference type="EMBL" id="GEN56482.1"/>
    </source>
</evidence>
<dbReference type="SMART" id="SM00304">
    <property type="entry name" value="HAMP"/>
    <property type="match status" value="1"/>
</dbReference>
<evidence type="ECO:0000259" key="9">
    <source>
        <dbReference type="PROSITE" id="PS50111"/>
    </source>
</evidence>
<evidence type="ECO:0000256" key="6">
    <source>
        <dbReference type="PROSITE-ProRule" id="PRU00284"/>
    </source>
</evidence>
<keyword evidence="12" id="KW-1185">Reference proteome</keyword>
<dbReference type="GO" id="GO:0006935">
    <property type="term" value="P:chemotaxis"/>
    <property type="evidence" value="ECO:0007669"/>
    <property type="project" value="InterPro"/>
</dbReference>
<keyword evidence="3 8" id="KW-0472">Membrane</keyword>
<proteinExistence type="inferred from homology"/>
<organism evidence="11 12">
    <name type="scientific">Halolactibacillus alkaliphilus</name>
    <dbReference type="NCBI Taxonomy" id="442899"/>
    <lineage>
        <taxon>Bacteria</taxon>
        <taxon>Bacillati</taxon>
        <taxon>Bacillota</taxon>
        <taxon>Bacilli</taxon>
        <taxon>Bacillales</taxon>
        <taxon>Bacillaceae</taxon>
        <taxon>Halolactibacillus</taxon>
    </lineage>
</organism>
<feature type="transmembrane region" description="Helical" evidence="8">
    <location>
        <begin position="12"/>
        <end position="32"/>
    </location>
</feature>
<evidence type="ECO:0000256" key="4">
    <source>
        <dbReference type="ARBA" id="ARBA00023224"/>
    </source>
</evidence>
<comment type="caution">
    <text evidence="11">The sequence shown here is derived from an EMBL/GenBank/DDBJ whole genome shotgun (WGS) entry which is preliminary data.</text>
</comment>
<dbReference type="Pfam" id="PF00015">
    <property type="entry name" value="MCPsignal"/>
    <property type="match status" value="1"/>
</dbReference>
<dbReference type="GO" id="GO:0007165">
    <property type="term" value="P:signal transduction"/>
    <property type="evidence" value="ECO:0007669"/>
    <property type="project" value="UniProtKB-KW"/>
</dbReference>
<dbReference type="STRING" id="442899.SAMN05720591_10184"/>
<feature type="transmembrane region" description="Helical" evidence="8">
    <location>
        <begin position="181"/>
        <end position="204"/>
    </location>
</feature>
<dbReference type="CDD" id="cd06225">
    <property type="entry name" value="HAMP"/>
    <property type="match status" value="1"/>
</dbReference>
<gene>
    <name evidence="11" type="ORF">HAL01_09460</name>
</gene>
<dbReference type="Proteomes" id="UP000321400">
    <property type="component" value="Unassembled WGS sequence"/>
</dbReference>
<evidence type="ECO:0000256" key="1">
    <source>
        <dbReference type="ARBA" id="ARBA00004236"/>
    </source>
</evidence>
<evidence type="ECO:0000313" key="12">
    <source>
        <dbReference type="Proteomes" id="UP000321400"/>
    </source>
</evidence>
<dbReference type="GO" id="GO:0005886">
    <property type="term" value="C:plasma membrane"/>
    <property type="evidence" value="ECO:0007669"/>
    <property type="project" value="UniProtKB-SubCell"/>
</dbReference>
<evidence type="ECO:0000256" key="7">
    <source>
        <dbReference type="SAM" id="Coils"/>
    </source>
</evidence>